<dbReference type="InterPro" id="IPR036893">
    <property type="entry name" value="SBP_sf"/>
</dbReference>
<feature type="domain" description="SBP-type" evidence="6">
    <location>
        <begin position="109"/>
        <end position="186"/>
    </location>
</feature>
<dbReference type="PANTHER" id="PTHR31251">
    <property type="entry name" value="SQUAMOSA PROMOTER-BINDING-LIKE PROTEIN 4"/>
    <property type="match status" value="1"/>
</dbReference>
<dbReference type="SUPFAM" id="SSF103612">
    <property type="entry name" value="SBT domain"/>
    <property type="match status" value="1"/>
</dbReference>
<evidence type="ECO:0000256" key="2">
    <source>
        <dbReference type="ARBA" id="ARBA00022771"/>
    </source>
</evidence>
<keyword evidence="2 4" id="KW-0863">Zinc-finger</keyword>
<gene>
    <name evidence="7" type="ORF">LSALG_LOCUS21219</name>
</gene>
<name>A0AA35YX77_LACSI</name>
<dbReference type="Proteomes" id="UP001177003">
    <property type="component" value="Chromosome 4"/>
</dbReference>
<feature type="compositionally biased region" description="Basic residues" evidence="5">
    <location>
        <begin position="182"/>
        <end position="193"/>
    </location>
</feature>
<dbReference type="GO" id="GO:0005634">
    <property type="term" value="C:nucleus"/>
    <property type="evidence" value="ECO:0007669"/>
    <property type="project" value="InterPro"/>
</dbReference>
<dbReference type="GO" id="GO:0003677">
    <property type="term" value="F:DNA binding"/>
    <property type="evidence" value="ECO:0007669"/>
    <property type="project" value="InterPro"/>
</dbReference>
<dbReference type="PROSITE" id="PS51141">
    <property type="entry name" value="ZF_SBP"/>
    <property type="match status" value="1"/>
</dbReference>
<evidence type="ECO:0000313" key="7">
    <source>
        <dbReference type="EMBL" id="CAI9281527.1"/>
    </source>
</evidence>
<feature type="region of interest" description="Disordered" evidence="5">
    <location>
        <begin position="176"/>
        <end position="206"/>
    </location>
</feature>
<proteinExistence type="predicted"/>
<evidence type="ECO:0000256" key="1">
    <source>
        <dbReference type="ARBA" id="ARBA00022723"/>
    </source>
</evidence>
<evidence type="ECO:0000313" key="8">
    <source>
        <dbReference type="Proteomes" id="UP001177003"/>
    </source>
</evidence>
<evidence type="ECO:0000256" key="5">
    <source>
        <dbReference type="SAM" id="MobiDB-lite"/>
    </source>
</evidence>
<protein>
    <recommendedName>
        <fullName evidence="6">SBP-type domain-containing protein</fullName>
    </recommendedName>
</protein>
<dbReference type="Gene3D" id="4.10.1100.10">
    <property type="entry name" value="Transcription factor, SBP-box domain"/>
    <property type="match status" value="1"/>
</dbReference>
<keyword evidence="3" id="KW-0862">Zinc</keyword>
<accession>A0AA35YX77</accession>
<dbReference type="EMBL" id="OX465080">
    <property type="protein sequence ID" value="CAI9281527.1"/>
    <property type="molecule type" value="Genomic_DNA"/>
</dbReference>
<dbReference type="Pfam" id="PF03110">
    <property type="entry name" value="SBP"/>
    <property type="match status" value="1"/>
</dbReference>
<keyword evidence="1" id="KW-0479">Metal-binding</keyword>
<dbReference type="AlphaFoldDB" id="A0AA35YX77"/>
<dbReference type="InterPro" id="IPR004333">
    <property type="entry name" value="SBP_dom"/>
</dbReference>
<dbReference type="PANTHER" id="PTHR31251:SF160">
    <property type="entry name" value="SBP-TYPE DOMAIN-CONTAINING PROTEIN"/>
    <property type="match status" value="1"/>
</dbReference>
<dbReference type="GO" id="GO:0008270">
    <property type="term" value="F:zinc ion binding"/>
    <property type="evidence" value="ECO:0007669"/>
    <property type="project" value="UniProtKB-KW"/>
</dbReference>
<evidence type="ECO:0000256" key="4">
    <source>
        <dbReference type="PROSITE-ProRule" id="PRU00470"/>
    </source>
</evidence>
<sequence length="345" mass="38952">MESWTFDSKAKMGSLDWESKSPFIFENNIVFSNNAMCIENQGFGEICFPQIIGSSLSSPIIGATHNKFLEEHESSSELLSSVVESNQLFDLTTHVPSNQKRTMVFNSLSPLCKVHGCNKSLVSCKDYHKRHKVCELHSKTAKVIVHGVEQRFCQQCSRFHLLKEFDDGKRSCRKRLADHNERRRKPHSSRHGRLLPPYHPTGTKVKGFTKTSARSSIIDVDQYPSLYVDNNECIQASNSHLFPFLNKDQSGGEEDFITMDSTCALSPLSSQSHGSSSCHSSRNPTSWTHALNQNTHLASGVLNNMNPLMVGSEYMNSQNRLWCHQVSTVDLLHLSSQLERVELHK</sequence>
<keyword evidence="8" id="KW-1185">Reference proteome</keyword>
<evidence type="ECO:0000256" key="3">
    <source>
        <dbReference type="ARBA" id="ARBA00022833"/>
    </source>
</evidence>
<organism evidence="7 8">
    <name type="scientific">Lactuca saligna</name>
    <name type="common">Willowleaf lettuce</name>
    <dbReference type="NCBI Taxonomy" id="75948"/>
    <lineage>
        <taxon>Eukaryota</taxon>
        <taxon>Viridiplantae</taxon>
        <taxon>Streptophyta</taxon>
        <taxon>Embryophyta</taxon>
        <taxon>Tracheophyta</taxon>
        <taxon>Spermatophyta</taxon>
        <taxon>Magnoliopsida</taxon>
        <taxon>eudicotyledons</taxon>
        <taxon>Gunneridae</taxon>
        <taxon>Pentapetalae</taxon>
        <taxon>asterids</taxon>
        <taxon>campanulids</taxon>
        <taxon>Asterales</taxon>
        <taxon>Asteraceae</taxon>
        <taxon>Cichorioideae</taxon>
        <taxon>Cichorieae</taxon>
        <taxon>Lactucinae</taxon>
        <taxon>Lactuca</taxon>
    </lineage>
</organism>
<evidence type="ECO:0000259" key="6">
    <source>
        <dbReference type="PROSITE" id="PS51141"/>
    </source>
</evidence>
<dbReference type="InterPro" id="IPR044817">
    <property type="entry name" value="SBP-like"/>
</dbReference>
<reference evidence="7" key="1">
    <citation type="submission" date="2023-04" db="EMBL/GenBank/DDBJ databases">
        <authorList>
            <person name="Vijverberg K."/>
            <person name="Xiong W."/>
            <person name="Schranz E."/>
        </authorList>
    </citation>
    <scope>NUCLEOTIDE SEQUENCE</scope>
</reference>